<name>A0A5B7K608_PORTR</name>
<organism evidence="1 2">
    <name type="scientific">Portunus trituberculatus</name>
    <name type="common">Swimming crab</name>
    <name type="synonym">Neptunus trituberculatus</name>
    <dbReference type="NCBI Taxonomy" id="210409"/>
    <lineage>
        <taxon>Eukaryota</taxon>
        <taxon>Metazoa</taxon>
        <taxon>Ecdysozoa</taxon>
        <taxon>Arthropoda</taxon>
        <taxon>Crustacea</taxon>
        <taxon>Multicrustacea</taxon>
        <taxon>Malacostraca</taxon>
        <taxon>Eumalacostraca</taxon>
        <taxon>Eucarida</taxon>
        <taxon>Decapoda</taxon>
        <taxon>Pleocyemata</taxon>
        <taxon>Brachyura</taxon>
        <taxon>Eubrachyura</taxon>
        <taxon>Portunoidea</taxon>
        <taxon>Portunidae</taxon>
        <taxon>Portuninae</taxon>
        <taxon>Portunus</taxon>
    </lineage>
</organism>
<evidence type="ECO:0000313" key="2">
    <source>
        <dbReference type="Proteomes" id="UP000324222"/>
    </source>
</evidence>
<comment type="caution">
    <text evidence="1">The sequence shown here is derived from an EMBL/GenBank/DDBJ whole genome shotgun (WGS) entry which is preliminary data.</text>
</comment>
<proteinExistence type="predicted"/>
<accession>A0A5B7K608</accession>
<gene>
    <name evidence="1" type="ORF">E2C01_101580</name>
</gene>
<evidence type="ECO:0000313" key="1">
    <source>
        <dbReference type="EMBL" id="MPD05812.1"/>
    </source>
</evidence>
<keyword evidence="2" id="KW-1185">Reference proteome</keyword>
<sequence length="8" mass="878">MSRGEADL</sequence>
<reference evidence="1 2" key="1">
    <citation type="submission" date="2019-05" db="EMBL/GenBank/DDBJ databases">
        <title>Another draft genome of Portunus trituberculatus and its Hox gene families provides insights of decapod evolution.</title>
        <authorList>
            <person name="Jeong J.-H."/>
            <person name="Song I."/>
            <person name="Kim S."/>
            <person name="Choi T."/>
            <person name="Kim D."/>
            <person name="Ryu S."/>
            <person name="Kim W."/>
        </authorList>
    </citation>
    <scope>NUCLEOTIDE SEQUENCE [LARGE SCALE GENOMIC DNA]</scope>
    <source>
        <tissue evidence="1">Muscle</tissue>
    </source>
</reference>
<dbReference type="Proteomes" id="UP000324222">
    <property type="component" value="Unassembled WGS sequence"/>
</dbReference>
<protein>
    <submittedName>
        <fullName evidence="1">Uncharacterized protein</fullName>
    </submittedName>
</protein>
<dbReference type="EMBL" id="VSRR010147874">
    <property type="protein sequence ID" value="MPD05812.1"/>
    <property type="molecule type" value="Genomic_DNA"/>
</dbReference>